<accession>A0AAN7JS23</accession>
<sequence>MEAAAAPYWVEHHGHSLPLSADRSKHQIRSATNSRQALFHLSAFRRSSEDFDPGSNVGGGVLSRTGSYCNHGSKQPPLLPLPVNSKVHMISSHPTTNSGKPMPQRLRRHSSLNPNNKPQMRRQGSLAVTRNIHGPDNKLAVAFLGPDPNELPKNMSISMFPNPSSLNSSPMESSTMFSSSVFELAPPPSSLPLPKFSLMPKLGCKAEVGAADSGAIEVLRRILRLR</sequence>
<evidence type="ECO:0000313" key="3">
    <source>
        <dbReference type="Proteomes" id="UP001345219"/>
    </source>
</evidence>
<dbReference type="Proteomes" id="UP001345219">
    <property type="component" value="Chromosome 16"/>
</dbReference>
<feature type="region of interest" description="Disordered" evidence="1">
    <location>
        <begin position="93"/>
        <end position="122"/>
    </location>
</feature>
<protein>
    <submittedName>
        <fullName evidence="2">Uncharacterized protein</fullName>
    </submittedName>
</protein>
<keyword evidence="3" id="KW-1185">Reference proteome</keyword>
<dbReference type="AlphaFoldDB" id="A0AAN7JS23"/>
<dbReference type="EMBL" id="JAXIOK010000016">
    <property type="protein sequence ID" value="KAK4753435.1"/>
    <property type="molecule type" value="Genomic_DNA"/>
</dbReference>
<dbReference type="PANTHER" id="PTHR33670">
    <property type="entry name" value="SPLICING FACTOR, PROLINE- AND GLUTAMINE-RICH-LIKE"/>
    <property type="match status" value="1"/>
</dbReference>
<reference evidence="2 3" key="1">
    <citation type="journal article" date="2023" name="Hortic Res">
        <title>Pangenome of water caltrop reveals structural variations and asymmetric subgenome divergence after allopolyploidization.</title>
        <authorList>
            <person name="Zhang X."/>
            <person name="Chen Y."/>
            <person name="Wang L."/>
            <person name="Yuan Y."/>
            <person name="Fang M."/>
            <person name="Shi L."/>
            <person name="Lu R."/>
            <person name="Comes H.P."/>
            <person name="Ma Y."/>
            <person name="Chen Y."/>
            <person name="Huang G."/>
            <person name="Zhou Y."/>
            <person name="Zheng Z."/>
            <person name="Qiu Y."/>
        </authorList>
    </citation>
    <scope>NUCLEOTIDE SEQUENCE [LARGE SCALE GENOMIC DNA]</scope>
    <source>
        <tissue evidence="2">Roots</tissue>
    </source>
</reference>
<evidence type="ECO:0000313" key="2">
    <source>
        <dbReference type="EMBL" id="KAK4753435.1"/>
    </source>
</evidence>
<comment type="caution">
    <text evidence="2">The sequence shown here is derived from an EMBL/GenBank/DDBJ whole genome shotgun (WGS) entry which is preliminary data.</text>
</comment>
<gene>
    <name evidence="2" type="ORF">SAY87_022233</name>
</gene>
<name>A0AAN7JS23_9MYRT</name>
<dbReference type="PANTHER" id="PTHR33670:SF14">
    <property type="entry name" value="T20H2.15 PROTEIN"/>
    <property type="match status" value="1"/>
</dbReference>
<proteinExistence type="predicted"/>
<evidence type="ECO:0000256" key="1">
    <source>
        <dbReference type="SAM" id="MobiDB-lite"/>
    </source>
</evidence>
<organism evidence="2 3">
    <name type="scientific">Trapa incisa</name>
    <dbReference type="NCBI Taxonomy" id="236973"/>
    <lineage>
        <taxon>Eukaryota</taxon>
        <taxon>Viridiplantae</taxon>
        <taxon>Streptophyta</taxon>
        <taxon>Embryophyta</taxon>
        <taxon>Tracheophyta</taxon>
        <taxon>Spermatophyta</taxon>
        <taxon>Magnoliopsida</taxon>
        <taxon>eudicotyledons</taxon>
        <taxon>Gunneridae</taxon>
        <taxon>Pentapetalae</taxon>
        <taxon>rosids</taxon>
        <taxon>malvids</taxon>
        <taxon>Myrtales</taxon>
        <taxon>Lythraceae</taxon>
        <taxon>Trapa</taxon>
    </lineage>
</organism>